<protein>
    <submittedName>
        <fullName evidence="2">Uncharacterized protein</fullName>
    </submittedName>
</protein>
<gene>
    <name evidence="2" type="ORF">VK792_19480</name>
</gene>
<organism evidence="2 3">
    <name type="scientific">Mesobacterium hydrothermale</name>
    <dbReference type="NCBI Taxonomy" id="3111907"/>
    <lineage>
        <taxon>Bacteria</taxon>
        <taxon>Pseudomonadati</taxon>
        <taxon>Pseudomonadota</taxon>
        <taxon>Alphaproteobacteria</taxon>
        <taxon>Rhodobacterales</taxon>
        <taxon>Roseobacteraceae</taxon>
        <taxon>Mesobacterium</taxon>
    </lineage>
</organism>
<keyword evidence="1" id="KW-1133">Transmembrane helix</keyword>
<evidence type="ECO:0000313" key="2">
    <source>
        <dbReference type="EMBL" id="MEC3863466.1"/>
    </source>
</evidence>
<dbReference type="Proteomes" id="UP001348149">
    <property type="component" value="Unassembled WGS sequence"/>
</dbReference>
<reference evidence="2 3" key="1">
    <citation type="submission" date="2024-01" db="EMBL/GenBank/DDBJ databases">
        <title>Mesobacterium rodlantinim sp. nov., isolated from shallow sea hydrothermal systems off Kueishantao Island.</title>
        <authorList>
            <person name="Su Z."/>
            <person name="Tang K."/>
        </authorList>
    </citation>
    <scope>NUCLEOTIDE SEQUENCE [LARGE SCALE GENOMIC DNA]</scope>
    <source>
        <strain evidence="2 3">TK19101</strain>
    </source>
</reference>
<proteinExistence type="predicted"/>
<accession>A0ABU6HNP6</accession>
<keyword evidence="1" id="KW-0812">Transmembrane</keyword>
<evidence type="ECO:0000256" key="1">
    <source>
        <dbReference type="SAM" id="Phobius"/>
    </source>
</evidence>
<dbReference type="RefSeq" id="WP_326299587.1">
    <property type="nucleotide sequence ID" value="NZ_JAYLLH010000072.1"/>
</dbReference>
<dbReference type="EMBL" id="JAYLLH010000072">
    <property type="protein sequence ID" value="MEC3863466.1"/>
    <property type="molecule type" value="Genomic_DNA"/>
</dbReference>
<keyword evidence="3" id="KW-1185">Reference proteome</keyword>
<evidence type="ECO:0000313" key="3">
    <source>
        <dbReference type="Proteomes" id="UP001348149"/>
    </source>
</evidence>
<keyword evidence="1" id="KW-0472">Membrane</keyword>
<comment type="caution">
    <text evidence="2">The sequence shown here is derived from an EMBL/GenBank/DDBJ whole genome shotgun (WGS) entry which is preliminary data.</text>
</comment>
<sequence>MTRLSNLWGSLKEKARGIAPSQHTLNTFRAGAYGALAGVTATIAVGLVAIDILRGTQNPLLNLIRLNGAAGPGVVRNYVMFNTTEYGSGRVVTGTQYSASDNPKIEEQWCYYEDADAGDGRAARLNLAHVKGREQLKVTDFTMGDVAPFDLTIDEAEALVGFHCQFQ</sequence>
<feature type="transmembrane region" description="Helical" evidence="1">
    <location>
        <begin position="30"/>
        <end position="53"/>
    </location>
</feature>
<name>A0ABU6HNP6_9RHOB</name>